<comment type="caution">
    <text evidence="3">The sequence shown here is derived from an EMBL/GenBank/DDBJ whole genome shotgun (WGS) entry which is preliminary data.</text>
</comment>
<evidence type="ECO:0000313" key="4">
    <source>
        <dbReference type="Proteomes" id="UP000193642"/>
    </source>
</evidence>
<keyword evidence="4" id="KW-1185">Reference proteome</keyword>
<dbReference type="InterPro" id="IPR003018">
    <property type="entry name" value="GAF"/>
</dbReference>
<dbReference type="GO" id="GO:0005829">
    <property type="term" value="C:cytosol"/>
    <property type="evidence" value="ECO:0007669"/>
    <property type="project" value="TreeGrafter"/>
</dbReference>
<dbReference type="Gene3D" id="3.30.450.40">
    <property type="match status" value="1"/>
</dbReference>
<comment type="similarity">
    <text evidence="1">Belongs to the free Met sulfoxide reductase family.</text>
</comment>
<dbReference type="FunFam" id="3.30.450.40:FF:000008">
    <property type="entry name" value="GAF domain-containing proteins"/>
    <property type="match status" value="1"/>
</dbReference>
<name>A0A1Y2CQ31_9FUNG</name>
<dbReference type="InterPro" id="IPR051330">
    <property type="entry name" value="Phosphatase_reg/MetRdx"/>
</dbReference>
<dbReference type="EMBL" id="MCGO01000010">
    <property type="protein sequence ID" value="ORY49139.1"/>
    <property type="molecule type" value="Genomic_DNA"/>
</dbReference>
<dbReference type="Pfam" id="PF13185">
    <property type="entry name" value="GAF_2"/>
    <property type="match status" value="1"/>
</dbReference>
<proteinExistence type="inferred from homology"/>
<evidence type="ECO:0000259" key="2">
    <source>
        <dbReference type="Pfam" id="PF13185"/>
    </source>
</evidence>
<dbReference type="SUPFAM" id="SSF55781">
    <property type="entry name" value="GAF domain-like"/>
    <property type="match status" value="1"/>
</dbReference>
<evidence type="ECO:0000313" key="3">
    <source>
        <dbReference type="EMBL" id="ORY49139.1"/>
    </source>
</evidence>
<sequence length="175" mass="18774">MSPTLPASDFSATSKPAFYKTLVAQVEAVLDLSLPLTANLANISSVLFYALTDAPVSRKINWCGFYLTEDATAAKPRMVLGPFQGRVACTIIPFGKGVCGTAATKRETQVVKDVHEFPGHIACDSASESEVVVPIVVGDVVKGVLDIDCLVKEGFDEEDRVGMEAVVQKLLVLWQ</sequence>
<evidence type="ECO:0000256" key="1">
    <source>
        <dbReference type="ARBA" id="ARBA00038454"/>
    </source>
</evidence>
<feature type="domain" description="GAF" evidence="2">
    <location>
        <begin position="64"/>
        <end position="164"/>
    </location>
</feature>
<dbReference type="Proteomes" id="UP000193642">
    <property type="component" value="Unassembled WGS sequence"/>
</dbReference>
<dbReference type="STRING" id="329046.A0A1Y2CQ31"/>
<organism evidence="3 4">
    <name type="scientific">Rhizoclosmatium globosum</name>
    <dbReference type="NCBI Taxonomy" id="329046"/>
    <lineage>
        <taxon>Eukaryota</taxon>
        <taxon>Fungi</taxon>
        <taxon>Fungi incertae sedis</taxon>
        <taxon>Chytridiomycota</taxon>
        <taxon>Chytridiomycota incertae sedis</taxon>
        <taxon>Chytridiomycetes</taxon>
        <taxon>Chytridiales</taxon>
        <taxon>Chytriomycetaceae</taxon>
        <taxon>Rhizoclosmatium</taxon>
    </lineage>
</organism>
<dbReference type="PANTHER" id="PTHR21021:SF15">
    <property type="entry name" value="FREE METHIONINE-R-SULFOXIDE REDUCTASE"/>
    <property type="match status" value="1"/>
</dbReference>
<dbReference type="PANTHER" id="PTHR21021">
    <property type="entry name" value="GAF/PUTATIVE CYTOSKELETAL PROTEIN"/>
    <property type="match status" value="1"/>
</dbReference>
<dbReference type="InterPro" id="IPR000614">
    <property type="entry name" value="FRMsr_CS"/>
</dbReference>
<dbReference type="GO" id="GO:0033745">
    <property type="term" value="F:L-methionine-(R)-S-oxide reductase activity"/>
    <property type="evidence" value="ECO:0007669"/>
    <property type="project" value="EnsemblFungi"/>
</dbReference>
<dbReference type="GO" id="GO:0034599">
    <property type="term" value="P:cellular response to oxidative stress"/>
    <property type="evidence" value="ECO:0007669"/>
    <property type="project" value="EnsemblFungi"/>
</dbReference>
<protein>
    <submittedName>
        <fullName evidence="3">GAF domain-like protein</fullName>
    </submittedName>
</protein>
<gene>
    <name evidence="3" type="ORF">BCR33DRAFT_714191</name>
</gene>
<reference evidence="3 4" key="1">
    <citation type="submission" date="2016-07" db="EMBL/GenBank/DDBJ databases">
        <title>Pervasive Adenine N6-methylation of Active Genes in Fungi.</title>
        <authorList>
            <consortium name="DOE Joint Genome Institute"/>
            <person name="Mondo S.J."/>
            <person name="Dannebaum R.O."/>
            <person name="Kuo R.C."/>
            <person name="Labutti K."/>
            <person name="Haridas S."/>
            <person name="Kuo A."/>
            <person name="Salamov A."/>
            <person name="Ahrendt S.R."/>
            <person name="Lipzen A."/>
            <person name="Sullivan W."/>
            <person name="Andreopoulos W.B."/>
            <person name="Clum A."/>
            <person name="Lindquist E."/>
            <person name="Daum C."/>
            <person name="Ramamoorthy G.K."/>
            <person name="Gryganskyi A."/>
            <person name="Culley D."/>
            <person name="Magnuson J.K."/>
            <person name="James T.Y."/>
            <person name="O'Malley M.A."/>
            <person name="Stajich J.E."/>
            <person name="Spatafora J.W."/>
            <person name="Visel A."/>
            <person name="Grigoriev I.V."/>
        </authorList>
    </citation>
    <scope>NUCLEOTIDE SEQUENCE [LARGE SCALE GENOMIC DNA]</scope>
    <source>
        <strain evidence="3 4">JEL800</strain>
    </source>
</reference>
<dbReference type="PROSITE" id="PS01320">
    <property type="entry name" value="UPF0067"/>
    <property type="match status" value="1"/>
</dbReference>
<accession>A0A1Y2CQ31</accession>
<dbReference type="InterPro" id="IPR029016">
    <property type="entry name" value="GAF-like_dom_sf"/>
</dbReference>
<dbReference type="OrthoDB" id="15735at2759"/>
<dbReference type="AlphaFoldDB" id="A0A1Y2CQ31"/>